<dbReference type="InterPro" id="IPR028565">
    <property type="entry name" value="MHD"/>
</dbReference>
<reference evidence="3" key="1">
    <citation type="submission" date="2021-01" db="EMBL/GenBank/DDBJ databases">
        <authorList>
            <person name="Corre E."/>
            <person name="Pelletier E."/>
            <person name="Niang G."/>
            <person name="Scheremetjew M."/>
            <person name="Finn R."/>
            <person name="Kale V."/>
            <person name="Holt S."/>
            <person name="Cochrane G."/>
            <person name="Meng A."/>
            <person name="Brown T."/>
            <person name="Cohen L."/>
        </authorList>
    </citation>
    <scope>NUCLEOTIDE SEQUENCE</scope>
    <source>
        <strain evidence="3">CCMP325</strain>
    </source>
</reference>
<dbReference type="SUPFAM" id="SSF49447">
    <property type="entry name" value="Second domain of Mu2 adaptin subunit (ap50) of ap2 adaptor"/>
    <property type="match status" value="1"/>
</dbReference>
<dbReference type="PANTHER" id="PTHR10529">
    <property type="entry name" value="AP COMPLEX SUBUNIT MU"/>
    <property type="match status" value="1"/>
</dbReference>
<dbReference type="AlphaFoldDB" id="A0A7S0HQR7"/>
<feature type="domain" description="MHD" evidence="2">
    <location>
        <begin position="217"/>
        <end position="458"/>
    </location>
</feature>
<proteinExistence type="predicted"/>
<evidence type="ECO:0000313" key="3">
    <source>
        <dbReference type="EMBL" id="CAD8500925.1"/>
    </source>
</evidence>
<sequence length="487" mass="55207">MRRFSLFDFAMASEVVESLYTGKGIRPKSGQPLIQAEWLASKSDLERENLLIGSMKLKSDTVAIASNKYQRRSTELRQQSMRDWDIVTPPGSPTHVHEFCDLAQITLRHDVDKFPLLPPAAPSQQVAPFRGQGEKACTIRLRQFDEMEHQRVGTPLSNTDLLSEIQDAHDWNVMERIIYDQKQWEKEESKRKMKLRQTNVLKEIAGASDEAAPKYSNETIMLEMIEEFDMDVSSNGEIASCELECRITVETHLEKSRHLSMWIEKLYLMEECKLHPRVDQQAFRGDHVIRFVPDSDRVMEICNFKVLRSVMSNLTPPIKLSPHFMFEDGLCKVFIVATIKDENAFAEKIDITFPMPESTVMTPNFKCTGDPSHAVYGKTTHLCRWQIPKLSKSATLYGTVALHPTAPLPQAGPLIKMKFDVVGSNISGVTIAAVETASELQPRLVLRHVIRSVDSTVQSTIGRMREDSVVPDMGDSMPEQPNEIYAV</sequence>
<dbReference type="InterPro" id="IPR050431">
    <property type="entry name" value="Adaptor_comp_med_subunit"/>
</dbReference>
<accession>A0A7S0HQR7</accession>
<dbReference type="InterPro" id="IPR036168">
    <property type="entry name" value="AP2_Mu_C_sf"/>
</dbReference>
<name>A0A7S0HQR7_9CRYP</name>
<dbReference type="EMBL" id="HBEO01028971">
    <property type="protein sequence ID" value="CAD8500925.1"/>
    <property type="molecule type" value="Transcribed_RNA"/>
</dbReference>
<dbReference type="Pfam" id="PF00928">
    <property type="entry name" value="Adap_comp_sub"/>
    <property type="match status" value="1"/>
</dbReference>
<dbReference type="Gene3D" id="2.60.40.1170">
    <property type="entry name" value="Mu homology domain, subdomain B"/>
    <property type="match status" value="2"/>
</dbReference>
<evidence type="ECO:0000259" key="2">
    <source>
        <dbReference type="PROSITE" id="PS51072"/>
    </source>
</evidence>
<dbReference type="PROSITE" id="PS51072">
    <property type="entry name" value="MHD"/>
    <property type="match status" value="1"/>
</dbReference>
<feature type="region of interest" description="Disordered" evidence="1">
    <location>
        <begin position="468"/>
        <end position="487"/>
    </location>
</feature>
<organism evidence="3">
    <name type="scientific">Hanusia phi</name>
    <dbReference type="NCBI Taxonomy" id="3032"/>
    <lineage>
        <taxon>Eukaryota</taxon>
        <taxon>Cryptophyceae</taxon>
        <taxon>Pyrenomonadales</taxon>
        <taxon>Geminigeraceae</taxon>
        <taxon>Hanusia</taxon>
    </lineage>
</organism>
<gene>
    <name evidence="3" type="ORF">HPHI1048_LOCUS19613</name>
</gene>
<evidence type="ECO:0000256" key="1">
    <source>
        <dbReference type="SAM" id="MobiDB-lite"/>
    </source>
</evidence>
<protein>
    <recommendedName>
        <fullName evidence="2">MHD domain-containing protein</fullName>
    </recommendedName>
</protein>